<dbReference type="InterPro" id="IPR002696">
    <property type="entry name" value="Membr_insert_effic_factor_YidD"/>
</dbReference>
<evidence type="ECO:0000313" key="2">
    <source>
        <dbReference type="EMBL" id="PIV45351.1"/>
    </source>
</evidence>
<dbReference type="Pfam" id="PF01809">
    <property type="entry name" value="YidD"/>
    <property type="match status" value="1"/>
</dbReference>
<comment type="caution">
    <text evidence="2">The sequence shown here is derived from an EMBL/GenBank/DDBJ whole genome shotgun (WGS) entry which is preliminary data.</text>
</comment>
<dbReference type="NCBIfam" id="TIGR00278">
    <property type="entry name" value="membrane protein insertion efficiency factor YidD"/>
    <property type="match status" value="1"/>
</dbReference>
<dbReference type="EMBL" id="PETZ01000008">
    <property type="protein sequence ID" value="PIV45351.1"/>
    <property type="molecule type" value="Genomic_DNA"/>
</dbReference>
<dbReference type="AlphaFoldDB" id="A0A2M7DA75"/>
<comment type="similarity">
    <text evidence="1">Belongs to the UPF0161 family.</text>
</comment>
<evidence type="ECO:0000313" key="3">
    <source>
        <dbReference type="Proteomes" id="UP000230864"/>
    </source>
</evidence>
<protein>
    <recommendedName>
        <fullName evidence="1">Putative membrane protein insertion efficiency factor</fullName>
    </recommendedName>
</protein>
<dbReference type="GO" id="GO:0005886">
    <property type="term" value="C:plasma membrane"/>
    <property type="evidence" value="ECO:0007669"/>
    <property type="project" value="UniProtKB-SubCell"/>
</dbReference>
<proteinExistence type="inferred from homology"/>
<dbReference type="PANTHER" id="PTHR33383:SF1">
    <property type="entry name" value="MEMBRANE PROTEIN INSERTION EFFICIENCY FACTOR-RELATED"/>
    <property type="match status" value="1"/>
</dbReference>
<comment type="subcellular location">
    <subcellularLocation>
        <location evidence="1">Cell membrane</location>
        <topology evidence="1">Peripheral membrane protein</topology>
        <orientation evidence="1">Cytoplasmic side</orientation>
    </subcellularLocation>
</comment>
<dbReference type="PANTHER" id="PTHR33383">
    <property type="entry name" value="MEMBRANE PROTEIN INSERTION EFFICIENCY FACTOR-RELATED"/>
    <property type="match status" value="1"/>
</dbReference>
<dbReference type="Proteomes" id="UP000230864">
    <property type="component" value="Unassembled WGS sequence"/>
</dbReference>
<reference evidence="3" key="1">
    <citation type="submission" date="2017-09" db="EMBL/GenBank/DDBJ databases">
        <title>Depth-based differentiation of microbial function through sediment-hosted aquifers and enrichment of novel symbionts in the deep terrestrial subsurface.</title>
        <authorList>
            <person name="Probst A.J."/>
            <person name="Ladd B."/>
            <person name="Jarett J.K."/>
            <person name="Geller-Mcgrath D.E."/>
            <person name="Sieber C.M.K."/>
            <person name="Emerson J.B."/>
            <person name="Anantharaman K."/>
            <person name="Thomas B.C."/>
            <person name="Malmstrom R."/>
            <person name="Stieglmeier M."/>
            <person name="Klingl A."/>
            <person name="Woyke T."/>
            <person name="Ryan C.M."/>
            <person name="Banfield J.F."/>
        </authorList>
    </citation>
    <scope>NUCLEOTIDE SEQUENCE [LARGE SCALE GENOMIC DNA]</scope>
</reference>
<sequence length="69" mass="8020">MVKKAILKIIKFYQMFISPGMGYHCRFYPSCSEYTAETIKKHGTLEGIKRGLWRIIRCHPFNKGGIDLP</sequence>
<name>A0A2M7DA75_9BACT</name>
<evidence type="ECO:0000256" key="1">
    <source>
        <dbReference type="HAMAP-Rule" id="MF_00386"/>
    </source>
</evidence>
<gene>
    <name evidence="2" type="ORF">COS25_00375</name>
</gene>
<organism evidence="2 3">
    <name type="scientific">Candidatus Nealsonbacteria bacterium CG02_land_8_20_14_3_00_37_10</name>
    <dbReference type="NCBI Taxonomy" id="1974699"/>
    <lineage>
        <taxon>Bacteria</taxon>
        <taxon>Candidatus Nealsoniibacteriota</taxon>
    </lineage>
</organism>
<accession>A0A2M7DA75</accession>
<keyword evidence="1" id="KW-0472">Membrane</keyword>
<keyword evidence="1" id="KW-1003">Cell membrane</keyword>
<dbReference type="SMART" id="SM01234">
    <property type="entry name" value="Haemolytic"/>
    <property type="match status" value="1"/>
</dbReference>
<comment type="function">
    <text evidence="1">Could be involved in insertion of integral membrane proteins into the membrane.</text>
</comment>
<dbReference type="HAMAP" id="MF_00386">
    <property type="entry name" value="UPF0161_YidD"/>
    <property type="match status" value="1"/>
</dbReference>